<dbReference type="PROSITE" id="PS00109">
    <property type="entry name" value="PROTEIN_KINASE_TYR"/>
    <property type="match status" value="1"/>
</dbReference>
<comment type="caution">
    <text evidence="7">The sequence shown here is derived from an EMBL/GenBank/DDBJ whole genome shotgun (WGS) entry which is preliminary data.</text>
</comment>
<organism evidence="7 8">
    <name type="scientific">Actinacidiphila polyblastidii</name>
    <dbReference type="NCBI Taxonomy" id="3110430"/>
    <lineage>
        <taxon>Bacteria</taxon>
        <taxon>Bacillati</taxon>
        <taxon>Actinomycetota</taxon>
        <taxon>Actinomycetes</taxon>
        <taxon>Kitasatosporales</taxon>
        <taxon>Streptomycetaceae</taxon>
        <taxon>Actinacidiphila</taxon>
    </lineage>
</organism>
<dbReference type="Proteomes" id="UP001344658">
    <property type="component" value="Unassembled WGS sequence"/>
</dbReference>
<gene>
    <name evidence="7" type="ORF">V2S66_11970</name>
</gene>
<feature type="region of interest" description="Disordered" evidence="5">
    <location>
        <begin position="239"/>
        <end position="295"/>
    </location>
</feature>
<evidence type="ECO:0000313" key="8">
    <source>
        <dbReference type="Proteomes" id="UP001344658"/>
    </source>
</evidence>
<keyword evidence="3 7" id="KW-0418">Kinase</keyword>
<dbReference type="PROSITE" id="PS50011">
    <property type="entry name" value="PROTEIN_KINASE_DOM"/>
    <property type="match status" value="1"/>
</dbReference>
<dbReference type="EMBL" id="JAZEWV010000007">
    <property type="protein sequence ID" value="MEE4542681.1"/>
    <property type="molecule type" value="Genomic_DNA"/>
</dbReference>
<evidence type="ECO:0000256" key="2">
    <source>
        <dbReference type="ARBA" id="ARBA00022741"/>
    </source>
</evidence>
<evidence type="ECO:0000256" key="1">
    <source>
        <dbReference type="ARBA" id="ARBA00022679"/>
    </source>
</evidence>
<keyword evidence="1" id="KW-0808">Transferase</keyword>
<feature type="compositionally biased region" description="Low complexity" evidence="5">
    <location>
        <begin position="417"/>
        <end position="434"/>
    </location>
</feature>
<feature type="region of interest" description="Disordered" evidence="5">
    <location>
        <begin position="339"/>
        <end position="368"/>
    </location>
</feature>
<dbReference type="GO" id="GO:0016301">
    <property type="term" value="F:kinase activity"/>
    <property type="evidence" value="ECO:0007669"/>
    <property type="project" value="UniProtKB-KW"/>
</dbReference>
<protein>
    <submittedName>
        <fullName evidence="7">Protein kinase</fullName>
    </submittedName>
</protein>
<dbReference type="Gene3D" id="1.10.510.10">
    <property type="entry name" value="Transferase(Phosphotransferase) domain 1"/>
    <property type="match status" value="1"/>
</dbReference>
<name>A0ABU7PA42_9ACTN</name>
<dbReference type="InterPro" id="IPR011009">
    <property type="entry name" value="Kinase-like_dom_sf"/>
</dbReference>
<dbReference type="InterPro" id="IPR000719">
    <property type="entry name" value="Prot_kinase_dom"/>
</dbReference>
<feature type="compositionally biased region" description="Pro residues" evidence="5">
    <location>
        <begin position="277"/>
        <end position="295"/>
    </location>
</feature>
<dbReference type="Gene3D" id="3.30.200.20">
    <property type="entry name" value="Phosphorylase Kinase, domain 1"/>
    <property type="match status" value="1"/>
</dbReference>
<reference evidence="7 8" key="1">
    <citation type="submission" date="2023-12" db="EMBL/GenBank/DDBJ databases">
        <title>Streptomyces sp. V4-01.</title>
        <authorList>
            <person name="Somphong A."/>
            <person name="Phongsopitanun W."/>
        </authorList>
    </citation>
    <scope>NUCLEOTIDE SEQUENCE [LARGE SCALE GENOMIC DNA]</scope>
    <source>
        <strain evidence="7 8">V4-01</strain>
    </source>
</reference>
<dbReference type="RefSeq" id="WP_330794603.1">
    <property type="nucleotide sequence ID" value="NZ_JAZEWV010000007.1"/>
</dbReference>
<proteinExistence type="predicted"/>
<keyword evidence="8" id="KW-1185">Reference proteome</keyword>
<keyword evidence="4" id="KW-0067">ATP-binding</keyword>
<dbReference type="Pfam" id="PF00069">
    <property type="entry name" value="Pkinase"/>
    <property type="match status" value="1"/>
</dbReference>
<evidence type="ECO:0000256" key="5">
    <source>
        <dbReference type="SAM" id="MobiDB-lite"/>
    </source>
</evidence>
<evidence type="ECO:0000256" key="4">
    <source>
        <dbReference type="ARBA" id="ARBA00022840"/>
    </source>
</evidence>
<feature type="domain" description="Protein kinase" evidence="6">
    <location>
        <begin position="4"/>
        <end position="252"/>
    </location>
</feature>
<evidence type="ECO:0000259" key="6">
    <source>
        <dbReference type="PROSITE" id="PS50011"/>
    </source>
</evidence>
<sequence length="573" mass="57125">MSGHRVDGRLGACALGRVLLAQAPGGQPVALTLVRPETAELDGFEAHFHRAAQAAAQVRAPSLVPLLGSGREGAHYWVAAAHPPAVTLRAAGPLPTSVVLRLVAGLADGLRALHDADVVHGDLRPANVLLAADGPLMKEYGFSGLPGFTPLAGEAPAFLSPEQVAGRPATPATDVFALGQIAAYASIGATPFGESAARVRQEEPDLNELPGELREIVTRCLIKDPALRPSLAQITTMCRQAAPPAPSPHPPAAWLPPHLLTPAPSAPTAPLPTSAPTAPPVPGAAPVPVPTPPRAPVPVPTPPRAPVPVPARGYVAPPPAPPVLAPVPVPGAGYVAGPSAPTAAPTPRAMPAPASAAGPPQAVPAGAAGPVAAPRAARRLWRGGVGMVGVLAGVAVAVTAGIALAGGRADPHGQDLGAAPSAAATASGAGASGPTQPPLRGGEVYQGVRLPAGDALALPESPYTLRTGADNGAFGFTAQADAFVSDAHQATLAPLDPALPSAPDSCIGVGGVRDTLIPRGAVTAGSRICVQSVDGTLALVTIRQLPPPGDPEPYALLDVTLWRVAARSAEGDQ</sequence>
<feature type="region of interest" description="Disordered" evidence="5">
    <location>
        <begin position="415"/>
        <end position="444"/>
    </location>
</feature>
<accession>A0ABU7PA42</accession>
<dbReference type="InterPro" id="IPR008266">
    <property type="entry name" value="Tyr_kinase_AS"/>
</dbReference>
<keyword evidence="2" id="KW-0547">Nucleotide-binding</keyword>
<feature type="compositionally biased region" description="Pro residues" evidence="5">
    <location>
        <begin position="243"/>
        <end position="254"/>
    </location>
</feature>
<dbReference type="PANTHER" id="PTHR43289">
    <property type="entry name" value="MITOGEN-ACTIVATED PROTEIN KINASE KINASE KINASE 20-RELATED"/>
    <property type="match status" value="1"/>
</dbReference>
<evidence type="ECO:0000313" key="7">
    <source>
        <dbReference type="EMBL" id="MEE4542681.1"/>
    </source>
</evidence>
<dbReference type="SUPFAM" id="SSF56112">
    <property type="entry name" value="Protein kinase-like (PK-like)"/>
    <property type="match status" value="1"/>
</dbReference>
<evidence type="ECO:0000256" key="3">
    <source>
        <dbReference type="ARBA" id="ARBA00022777"/>
    </source>
</evidence>
<dbReference type="PANTHER" id="PTHR43289:SF34">
    <property type="entry name" value="SERINE_THREONINE-PROTEIN KINASE YBDM-RELATED"/>
    <property type="match status" value="1"/>
</dbReference>